<accession>A0A2Z7D954</accession>
<evidence type="ECO:0000313" key="3">
    <source>
        <dbReference type="Proteomes" id="UP000250235"/>
    </source>
</evidence>
<feature type="compositionally biased region" description="Polar residues" evidence="1">
    <location>
        <begin position="85"/>
        <end position="96"/>
    </location>
</feature>
<feature type="compositionally biased region" description="Low complexity" evidence="1">
    <location>
        <begin position="97"/>
        <end position="115"/>
    </location>
</feature>
<evidence type="ECO:0000256" key="1">
    <source>
        <dbReference type="SAM" id="MobiDB-lite"/>
    </source>
</evidence>
<feature type="compositionally biased region" description="Polar residues" evidence="1">
    <location>
        <begin position="116"/>
        <end position="134"/>
    </location>
</feature>
<dbReference type="AlphaFoldDB" id="A0A2Z7D954"/>
<name>A0A2Z7D954_9LAMI</name>
<feature type="region of interest" description="Disordered" evidence="1">
    <location>
        <begin position="61"/>
        <end position="80"/>
    </location>
</feature>
<sequence length="176" mass="19581">MQITRRITKRILLRPVRITLLQSICHEGKANPEVEMINGTLETAGGMKLIERLTSRRYNKRNTQQLEMRSRNNSKARDPKFIGTTQQLETCGSQNNSTVGSTNRSSQSSSRYCNSAGRTKTLEVTRSTKGSAANSTFSYHQTAHGQINPPRAQAIPWKLNNISTTENLGIHPVAPS</sequence>
<feature type="compositionally biased region" description="Polar residues" evidence="1">
    <location>
        <begin position="61"/>
        <end position="73"/>
    </location>
</feature>
<gene>
    <name evidence="2" type="ORF">F511_25514</name>
</gene>
<dbReference type="EMBL" id="KQ990151">
    <property type="protein sequence ID" value="KZV53596.1"/>
    <property type="molecule type" value="Genomic_DNA"/>
</dbReference>
<proteinExistence type="predicted"/>
<protein>
    <submittedName>
        <fullName evidence="2">Uncharacterized protein</fullName>
    </submittedName>
</protein>
<keyword evidence="3" id="KW-1185">Reference proteome</keyword>
<reference evidence="2 3" key="1">
    <citation type="journal article" date="2015" name="Proc. Natl. Acad. Sci. U.S.A.">
        <title>The resurrection genome of Boea hygrometrica: A blueprint for survival of dehydration.</title>
        <authorList>
            <person name="Xiao L."/>
            <person name="Yang G."/>
            <person name="Zhang L."/>
            <person name="Yang X."/>
            <person name="Zhao S."/>
            <person name="Ji Z."/>
            <person name="Zhou Q."/>
            <person name="Hu M."/>
            <person name="Wang Y."/>
            <person name="Chen M."/>
            <person name="Xu Y."/>
            <person name="Jin H."/>
            <person name="Xiao X."/>
            <person name="Hu G."/>
            <person name="Bao F."/>
            <person name="Hu Y."/>
            <person name="Wan P."/>
            <person name="Li L."/>
            <person name="Deng X."/>
            <person name="Kuang T."/>
            <person name="Xiang C."/>
            <person name="Zhu J.K."/>
            <person name="Oliver M.J."/>
            <person name="He Y."/>
        </authorList>
    </citation>
    <scope>NUCLEOTIDE SEQUENCE [LARGE SCALE GENOMIC DNA]</scope>
    <source>
        <strain evidence="3">cv. XS01</strain>
    </source>
</reference>
<evidence type="ECO:0000313" key="2">
    <source>
        <dbReference type="EMBL" id="KZV53596.1"/>
    </source>
</evidence>
<dbReference type="Proteomes" id="UP000250235">
    <property type="component" value="Unassembled WGS sequence"/>
</dbReference>
<organism evidence="2 3">
    <name type="scientific">Dorcoceras hygrometricum</name>
    <dbReference type="NCBI Taxonomy" id="472368"/>
    <lineage>
        <taxon>Eukaryota</taxon>
        <taxon>Viridiplantae</taxon>
        <taxon>Streptophyta</taxon>
        <taxon>Embryophyta</taxon>
        <taxon>Tracheophyta</taxon>
        <taxon>Spermatophyta</taxon>
        <taxon>Magnoliopsida</taxon>
        <taxon>eudicotyledons</taxon>
        <taxon>Gunneridae</taxon>
        <taxon>Pentapetalae</taxon>
        <taxon>asterids</taxon>
        <taxon>lamiids</taxon>
        <taxon>Lamiales</taxon>
        <taxon>Gesneriaceae</taxon>
        <taxon>Didymocarpoideae</taxon>
        <taxon>Trichosporeae</taxon>
        <taxon>Loxocarpinae</taxon>
        <taxon>Dorcoceras</taxon>
    </lineage>
</organism>
<feature type="region of interest" description="Disordered" evidence="1">
    <location>
        <begin position="85"/>
        <end position="134"/>
    </location>
</feature>